<dbReference type="Proteomes" id="UP000085678">
    <property type="component" value="Unplaced"/>
</dbReference>
<dbReference type="InterPro" id="IPR013098">
    <property type="entry name" value="Ig_I-set"/>
</dbReference>
<dbReference type="SMART" id="SM00409">
    <property type="entry name" value="IG"/>
    <property type="match status" value="2"/>
</dbReference>
<dbReference type="PANTHER" id="PTHR24264">
    <property type="entry name" value="TRYPSIN-RELATED"/>
    <property type="match status" value="1"/>
</dbReference>
<dbReference type="InterPro" id="IPR003599">
    <property type="entry name" value="Ig_sub"/>
</dbReference>
<sequence>MARSLKSEVQKLQLCCFKCNPYNGQESEVRSPETSAVLVIRPLCGQVGLLGVNVPGPAGVVVCGGKQEYALTVDQRVRKMSAKESRTELELVMFRLVQICYDYFLFSPATTTSSTSVPPTSPPTALDSAFRFLKSIPGNKSVALNELAVLECDTEPATGISWFFGKVPIIQTSRKHILLPHGVLLIPAVDATTVGEYTCVAELDGERLESTGWITSPDIKLCNLEITEGPTNVTVAVGDLHTFPCLASPAGQVTWFKNNQSLPADGRIQVLVNGYLLIRGITHEDAGEYKCVATDRYDCRVEAKAVLTVFANINEICGSPVIAQPWSATPVQRGYIVGGRDARIGSAPWQVMLWEATALNFCGGVLLNELWVATAAHCFYEFQTRHRKSLTPSNLVLKLGKHSRTGRDPHEKSYSMQTYFVHEQFERITFDFDIALIKLSSRVEFTDYIRPICLSTIDMIQPMLDGEAQGFGTITGWGQLSQGGRYPLYLNEVRLPLVSHSVCESTMSYIITDNMFCAGYAREVVGDACVGDSGGPLVFRNGTRWYLIGLVSWGEGCAADGKYGVYSKVANYRDWIGLKMRSIP</sequence>
<evidence type="ECO:0000256" key="3">
    <source>
        <dbReference type="ARBA" id="ARBA00022801"/>
    </source>
</evidence>
<dbReference type="AlphaFoldDB" id="A0A2R2MPZ3"/>
<dbReference type="SMART" id="SM00020">
    <property type="entry name" value="Tryp_SPc"/>
    <property type="match status" value="1"/>
</dbReference>
<dbReference type="SUPFAM" id="SSF50494">
    <property type="entry name" value="Trypsin-like serine proteases"/>
    <property type="match status" value="1"/>
</dbReference>
<dbReference type="KEGG" id="lak:112042264"/>
<dbReference type="GO" id="GO:0004252">
    <property type="term" value="F:serine-type endopeptidase activity"/>
    <property type="evidence" value="ECO:0007669"/>
    <property type="project" value="InterPro"/>
</dbReference>
<dbReference type="Pfam" id="PF07679">
    <property type="entry name" value="I-set"/>
    <property type="match status" value="1"/>
</dbReference>
<gene>
    <name evidence="9" type="primary">LOC112042264</name>
</gene>
<organism evidence="8 9">
    <name type="scientific">Lingula anatina</name>
    <name type="common">Brachiopod</name>
    <name type="synonym">Lingula unguis</name>
    <dbReference type="NCBI Taxonomy" id="7574"/>
    <lineage>
        <taxon>Eukaryota</taxon>
        <taxon>Metazoa</taxon>
        <taxon>Spiralia</taxon>
        <taxon>Lophotrochozoa</taxon>
        <taxon>Brachiopoda</taxon>
        <taxon>Linguliformea</taxon>
        <taxon>Lingulata</taxon>
        <taxon>Lingulida</taxon>
        <taxon>Linguloidea</taxon>
        <taxon>Lingulidae</taxon>
        <taxon>Lingula</taxon>
    </lineage>
</organism>
<dbReference type="InterPro" id="IPR001254">
    <property type="entry name" value="Trypsin_dom"/>
</dbReference>
<dbReference type="STRING" id="7574.A0A2R2MPZ3"/>
<dbReference type="InterPro" id="IPR033116">
    <property type="entry name" value="TRYPSIN_SER"/>
</dbReference>
<dbReference type="GO" id="GO:0005615">
    <property type="term" value="C:extracellular space"/>
    <property type="evidence" value="ECO:0007669"/>
    <property type="project" value="TreeGrafter"/>
</dbReference>
<dbReference type="InterPro" id="IPR050127">
    <property type="entry name" value="Serine_Proteases_S1"/>
</dbReference>
<dbReference type="PANTHER" id="PTHR24264:SF54">
    <property type="entry name" value="PEPTIDASE S1 DOMAIN-CONTAINING PROTEIN"/>
    <property type="match status" value="1"/>
</dbReference>
<dbReference type="InterPro" id="IPR043504">
    <property type="entry name" value="Peptidase_S1_PA_chymotrypsin"/>
</dbReference>
<protein>
    <submittedName>
        <fullName evidence="9">Uncharacterized protein LOC112042264</fullName>
    </submittedName>
</protein>
<keyword evidence="1" id="KW-0645">Protease</keyword>
<dbReference type="PRINTS" id="PR00722">
    <property type="entry name" value="CHYMOTRYPSIN"/>
</dbReference>
<dbReference type="GeneID" id="112042264"/>
<keyword evidence="5" id="KW-1015">Disulfide bond</keyword>
<keyword evidence="3" id="KW-0378">Hydrolase</keyword>
<dbReference type="PROSITE" id="PS50240">
    <property type="entry name" value="TRYPSIN_DOM"/>
    <property type="match status" value="1"/>
</dbReference>
<dbReference type="Gene3D" id="2.60.40.10">
    <property type="entry name" value="Immunoglobulins"/>
    <property type="match status" value="2"/>
</dbReference>
<dbReference type="InterPro" id="IPR009003">
    <property type="entry name" value="Peptidase_S1_PA"/>
</dbReference>
<dbReference type="InterPro" id="IPR007110">
    <property type="entry name" value="Ig-like_dom"/>
</dbReference>
<evidence type="ECO:0000256" key="5">
    <source>
        <dbReference type="ARBA" id="ARBA00023157"/>
    </source>
</evidence>
<evidence type="ECO:0000259" key="6">
    <source>
        <dbReference type="PROSITE" id="PS50240"/>
    </source>
</evidence>
<name>A0A2R2MPZ3_LINAN</name>
<reference evidence="9" key="1">
    <citation type="submission" date="2025-08" db="UniProtKB">
        <authorList>
            <consortium name="RefSeq"/>
        </authorList>
    </citation>
    <scope>IDENTIFICATION</scope>
    <source>
        <tissue evidence="9">Gonads</tissue>
    </source>
</reference>
<proteinExistence type="predicted"/>
<dbReference type="CDD" id="cd00190">
    <property type="entry name" value="Tryp_SPc"/>
    <property type="match status" value="1"/>
</dbReference>
<dbReference type="PROSITE" id="PS00135">
    <property type="entry name" value="TRYPSIN_SER"/>
    <property type="match status" value="1"/>
</dbReference>
<evidence type="ECO:0000256" key="4">
    <source>
        <dbReference type="ARBA" id="ARBA00022825"/>
    </source>
</evidence>
<dbReference type="PROSITE" id="PS50835">
    <property type="entry name" value="IG_LIKE"/>
    <property type="match status" value="1"/>
</dbReference>
<accession>A0A2R2MPZ3</accession>
<dbReference type="Pfam" id="PF00089">
    <property type="entry name" value="Trypsin"/>
    <property type="match status" value="1"/>
</dbReference>
<dbReference type="SUPFAM" id="SSF48726">
    <property type="entry name" value="Immunoglobulin"/>
    <property type="match status" value="2"/>
</dbReference>
<evidence type="ECO:0000256" key="2">
    <source>
        <dbReference type="ARBA" id="ARBA00022729"/>
    </source>
</evidence>
<dbReference type="Gene3D" id="2.40.10.10">
    <property type="entry name" value="Trypsin-like serine proteases"/>
    <property type="match status" value="2"/>
</dbReference>
<evidence type="ECO:0000256" key="1">
    <source>
        <dbReference type="ARBA" id="ARBA00022670"/>
    </source>
</evidence>
<keyword evidence="2" id="KW-0732">Signal</keyword>
<feature type="domain" description="Peptidase S1" evidence="6">
    <location>
        <begin position="336"/>
        <end position="581"/>
    </location>
</feature>
<feature type="domain" description="Ig-like" evidence="7">
    <location>
        <begin position="217"/>
        <end position="308"/>
    </location>
</feature>
<dbReference type="GO" id="GO:0006508">
    <property type="term" value="P:proteolysis"/>
    <property type="evidence" value="ECO:0007669"/>
    <property type="project" value="UniProtKB-KW"/>
</dbReference>
<evidence type="ECO:0000313" key="8">
    <source>
        <dbReference type="Proteomes" id="UP000085678"/>
    </source>
</evidence>
<evidence type="ECO:0000259" key="7">
    <source>
        <dbReference type="PROSITE" id="PS50835"/>
    </source>
</evidence>
<dbReference type="SMART" id="SM00408">
    <property type="entry name" value="IGc2"/>
    <property type="match status" value="2"/>
</dbReference>
<dbReference type="InterPro" id="IPR036179">
    <property type="entry name" value="Ig-like_dom_sf"/>
</dbReference>
<evidence type="ECO:0000313" key="9">
    <source>
        <dbReference type="RefSeq" id="XP_023932311.1"/>
    </source>
</evidence>
<dbReference type="RefSeq" id="XP_023932311.1">
    <property type="nucleotide sequence ID" value="XM_024076543.1"/>
</dbReference>
<dbReference type="InParanoid" id="A0A2R2MPZ3"/>
<dbReference type="FunFam" id="2.40.10.10:FF:000120">
    <property type="entry name" value="Putative serine protease"/>
    <property type="match status" value="1"/>
</dbReference>
<dbReference type="InterPro" id="IPR001314">
    <property type="entry name" value="Peptidase_S1A"/>
</dbReference>
<dbReference type="OrthoDB" id="6380398at2759"/>
<dbReference type="InterPro" id="IPR003598">
    <property type="entry name" value="Ig_sub2"/>
</dbReference>
<keyword evidence="8" id="KW-1185">Reference proteome</keyword>
<keyword evidence="4" id="KW-0720">Serine protease</keyword>
<dbReference type="InterPro" id="IPR013783">
    <property type="entry name" value="Ig-like_fold"/>
</dbReference>